<dbReference type="SUPFAM" id="SSF53697">
    <property type="entry name" value="SIS domain"/>
    <property type="match status" value="1"/>
</dbReference>
<sequence>MQIDLYNKAFAEYFASESIRNGISEAVHMIKPAKRVIFIGNGGSNAICSHMMEDYMKIASKQTLSFTDAALITCFANDYGYESAMAEWVNFSFQPGDILVAISSSGESASILNAVNKHRNNGGKVVTLSGFESENSLSKLGDINFNTPGRNYGIVECFHQVILHAILDELV</sequence>
<dbReference type="GO" id="GO:0097367">
    <property type="term" value="F:carbohydrate derivative binding"/>
    <property type="evidence" value="ECO:0007669"/>
    <property type="project" value="InterPro"/>
</dbReference>
<dbReference type="InterPro" id="IPR001347">
    <property type="entry name" value="SIS_dom"/>
</dbReference>
<dbReference type="Gene3D" id="3.40.50.10490">
    <property type="entry name" value="Glucose-6-phosphate isomerase like protein, domain 1"/>
    <property type="match status" value="1"/>
</dbReference>
<name>A0A7K3WTR4_9FLAO</name>
<dbReference type="PANTHER" id="PTHR30390">
    <property type="entry name" value="SEDOHEPTULOSE 7-PHOSPHATE ISOMERASE / DNAA INITIATOR-ASSOCIATING FACTOR FOR REPLICATION INITIATION"/>
    <property type="match status" value="1"/>
</dbReference>
<dbReference type="PANTHER" id="PTHR30390:SF7">
    <property type="entry name" value="PHOSPHOHEPTOSE ISOMERASE"/>
    <property type="match status" value="1"/>
</dbReference>
<feature type="domain" description="SIS" evidence="1">
    <location>
        <begin position="26"/>
        <end position="171"/>
    </location>
</feature>
<accession>A0A7K3WTR4</accession>
<dbReference type="CDD" id="cd05006">
    <property type="entry name" value="SIS_GmhA"/>
    <property type="match status" value="1"/>
</dbReference>
<dbReference type="InterPro" id="IPR035461">
    <property type="entry name" value="GmhA/DiaA"/>
</dbReference>
<dbReference type="Pfam" id="PF13580">
    <property type="entry name" value="SIS_2"/>
    <property type="match status" value="1"/>
</dbReference>
<evidence type="ECO:0000313" key="3">
    <source>
        <dbReference type="Proteomes" id="UP000486602"/>
    </source>
</evidence>
<dbReference type="InterPro" id="IPR046348">
    <property type="entry name" value="SIS_dom_sf"/>
</dbReference>
<proteinExistence type="predicted"/>
<organism evidence="2 3">
    <name type="scientific">Cryomorpha ignava</name>
    <dbReference type="NCBI Taxonomy" id="101383"/>
    <lineage>
        <taxon>Bacteria</taxon>
        <taxon>Pseudomonadati</taxon>
        <taxon>Bacteroidota</taxon>
        <taxon>Flavobacteriia</taxon>
        <taxon>Flavobacteriales</taxon>
        <taxon>Cryomorphaceae</taxon>
        <taxon>Cryomorpha</taxon>
    </lineage>
</organism>
<protein>
    <submittedName>
        <fullName evidence="2">SIS domain-containing protein</fullName>
    </submittedName>
</protein>
<comment type="caution">
    <text evidence="2">The sequence shown here is derived from an EMBL/GenBank/DDBJ whole genome shotgun (WGS) entry which is preliminary data.</text>
</comment>
<dbReference type="GO" id="GO:1901135">
    <property type="term" value="P:carbohydrate derivative metabolic process"/>
    <property type="evidence" value="ECO:0007669"/>
    <property type="project" value="InterPro"/>
</dbReference>
<gene>
    <name evidence="2" type="ORF">G3O08_11145</name>
</gene>
<dbReference type="InterPro" id="IPR050099">
    <property type="entry name" value="SIS_GmhA/DiaA_subfam"/>
</dbReference>
<dbReference type="RefSeq" id="WP_163285451.1">
    <property type="nucleotide sequence ID" value="NZ_JAAGVY010000019.1"/>
</dbReference>
<reference evidence="2 3" key="1">
    <citation type="submission" date="2020-02" db="EMBL/GenBank/DDBJ databases">
        <title>Out from the shadows clarifying the taxonomy of the family Cryomorphaceae and related taxa by utilizing the GTDB taxonomic framework.</title>
        <authorList>
            <person name="Bowman J.P."/>
        </authorList>
    </citation>
    <scope>NUCLEOTIDE SEQUENCE [LARGE SCALE GENOMIC DNA]</scope>
    <source>
        <strain evidence="2 3">QSSC 1-22</strain>
    </source>
</reference>
<evidence type="ECO:0000313" key="2">
    <source>
        <dbReference type="EMBL" id="NEN24055.1"/>
    </source>
</evidence>
<evidence type="ECO:0000259" key="1">
    <source>
        <dbReference type="PROSITE" id="PS51464"/>
    </source>
</evidence>
<dbReference type="Proteomes" id="UP000486602">
    <property type="component" value="Unassembled WGS sequence"/>
</dbReference>
<keyword evidence="3" id="KW-1185">Reference proteome</keyword>
<dbReference type="EMBL" id="JAAGVY010000019">
    <property type="protein sequence ID" value="NEN24055.1"/>
    <property type="molecule type" value="Genomic_DNA"/>
</dbReference>
<dbReference type="AlphaFoldDB" id="A0A7K3WTR4"/>
<dbReference type="PROSITE" id="PS51464">
    <property type="entry name" value="SIS"/>
    <property type="match status" value="1"/>
</dbReference>